<feature type="chain" id="PRO_5022969491" evidence="2">
    <location>
        <begin position="20"/>
        <end position="790"/>
    </location>
</feature>
<dbReference type="InterPro" id="IPR011990">
    <property type="entry name" value="TPR-like_helical_dom_sf"/>
</dbReference>
<organism evidence="4 5">
    <name type="scientific">Helicobacter typhlonius</name>
    <dbReference type="NCBI Taxonomy" id="76936"/>
    <lineage>
        <taxon>Bacteria</taxon>
        <taxon>Pseudomonadati</taxon>
        <taxon>Campylobacterota</taxon>
        <taxon>Epsilonproteobacteria</taxon>
        <taxon>Campylobacterales</taxon>
        <taxon>Helicobacteraceae</taxon>
        <taxon>Helicobacter</taxon>
    </lineage>
</organism>
<dbReference type="InterPro" id="IPR055917">
    <property type="entry name" value="DUF7494"/>
</dbReference>
<dbReference type="OrthoDB" id="5337154at2"/>
<feature type="domain" description="DUF7494" evidence="3">
    <location>
        <begin position="20"/>
        <end position="136"/>
    </location>
</feature>
<dbReference type="EMBL" id="JRPF02000005">
    <property type="protein sequence ID" value="TLD78546.1"/>
    <property type="molecule type" value="Genomic_DNA"/>
</dbReference>
<comment type="caution">
    <text evidence="4">The sequence shown here is derived from an EMBL/GenBank/DDBJ whole genome shotgun (WGS) entry which is preliminary data.</text>
</comment>
<dbReference type="Pfam" id="PF13174">
    <property type="entry name" value="TPR_6"/>
    <property type="match status" value="2"/>
</dbReference>
<evidence type="ECO:0000256" key="1">
    <source>
        <dbReference type="PROSITE-ProRule" id="PRU00339"/>
    </source>
</evidence>
<keyword evidence="5" id="KW-1185">Reference proteome</keyword>
<name>A0A4U8RZ61_9HELI</name>
<evidence type="ECO:0000313" key="5">
    <source>
        <dbReference type="Proteomes" id="UP000029925"/>
    </source>
</evidence>
<feature type="signal peptide" evidence="2">
    <location>
        <begin position="1"/>
        <end position="19"/>
    </location>
</feature>
<dbReference type="Proteomes" id="UP000029925">
    <property type="component" value="Unassembled WGS sequence"/>
</dbReference>
<keyword evidence="2" id="KW-0732">Signal</keyword>
<dbReference type="Gene3D" id="1.25.40.10">
    <property type="entry name" value="Tetratricopeptide repeat domain"/>
    <property type="match status" value="2"/>
</dbReference>
<gene>
    <name evidence="4" type="ORF">LS75_005570</name>
</gene>
<sequence length="790" mass="90778">MRVRKFVVALCLLPLCAFGLDVTINYGKESKEYFSVLNIAHTDPLECNENRNTQDEVTYVVCTIERTPVASFSPTQTLFFHFWSRVVDGRFYLYIEPVHKMKLFATPKDLKTATLITKEQPTKSAAWQIIGYKNEIPFLNDYTQQAKPRGLNFPIKIIKNNKLFFNDLDINRGPLRYDEGEDFATYTQIKNLMKNHAHIEAVKLIDETLIAYPKTIFAKDLLLFRLRALEHFDSTENSDMIVDMGTKWIKKYPTDSNVPEVLYYLGNAYADMRITDEAKYYLERLISEYPQSHYMPLAKMSLAKYFHSGQDANVATKLFAQAYQEAKDLDSASAVAIEWSKFHLLNGEKAQAQKLVETMLKVNPSYITKYPIKSYEYLKLLAEEQLYASAAKLGEYLYEHILSDDISKEDLLNNVSLWYQSANDVQDAHRINKIFLQEFEHRPLAEEIKDRDDKLLFALVSNEESASKIKKYDYIIEQYPNTPEQEKAFILKAQTLFDEGKYSEVLALKNNLKDQSIVAQSYKAMLSLALKEKDCKNVANIFLQYQNVSIKEDEKMPLFDCLYALALNKEAAKISLNMAAEAKDLSKKLEWLYRDSLNFAKLGDSKSTARAGRDALEIAKNLQKAQYYDVGFTLFDALIKLNDKEGALQTYAFLKQALADDQRMFAVNLTLLKNAEAQKDEMGIDIYAKDILRLQKLIKDNADSPYVDFALAQSYIRTQRTDEAISVLDDLLQKNISDDDKQKTLYLKGSLLKAQGKDAQESFKQCEAIRYEGAWRSLCVQALDILKGNE</sequence>
<evidence type="ECO:0000313" key="4">
    <source>
        <dbReference type="EMBL" id="TLD78546.1"/>
    </source>
</evidence>
<dbReference type="PROSITE" id="PS50005">
    <property type="entry name" value="TPR"/>
    <property type="match status" value="1"/>
</dbReference>
<proteinExistence type="predicted"/>
<dbReference type="SUPFAM" id="SSF48452">
    <property type="entry name" value="TPR-like"/>
    <property type="match status" value="2"/>
</dbReference>
<keyword evidence="1" id="KW-0802">TPR repeat</keyword>
<dbReference type="InterPro" id="IPR019734">
    <property type="entry name" value="TPR_rpt"/>
</dbReference>
<evidence type="ECO:0000259" key="3">
    <source>
        <dbReference type="Pfam" id="PF24323"/>
    </source>
</evidence>
<dbReference type="AlphaFoldDB" id="A0A4U8RZ61"/>
<accession>A0A4U8RZ61</accession>
<dbReference type="STRING" id="76936.BN2458_PEG0816"/>
<reference evidence="4 5" key="1">
    <citation type="journal article" date="2014" name="Genome Announc.">
        <title>Draft genome sequences of eight enterohepatic helicobacter species isolated from both laboratory and wild rodents.</title>
        <authorList>
            <person name="Sheh A."/>
            <person name="Shen Z."/>
            <person name="Fox J.G."/>
        </authorList>
    </citation>
    <scope>NUCLEOTIDE SEQUENCE [LARGE SCALE GENOMIC DNA]</scope>
    <source>
        <strain evidence="4 5">MIT 98-6810</strain>
    </source>
</reference>
<evidence type="ECO:0000256" key="2">
    <source>
        <dbReference type="SAM" id="SignalP"/>
    </source>
</evidence>
<protein>
    <submittedName>
        <fullName evidence="4">Tetratricopeptide repeat protein</fullName>
    </submittedName>
</protein>
<feature type="repeat" description="TPR" evidence="1">
    <location>
        <begin position="259"/>
        <end position="292"/>
    </location>
</feature>
<dbReference type="Pfam" id="PF24323">
    <property type="entry name" value="DUF7494"/>
    <property type="match status" value="1"/>
</dbReference>